<dbReference type="InterPro" id="IPR050249">
    <property type="entry name" value="Pseudomonas-type_ThrB"/>
</dbReference>
<evidence type="ECO:0000313" key="3">
    <source>
        <dbReference type="Proteomes" id="UP000824023"/>
    </source>
</evidence>
<dbReference type="EMBL" id="DXCK01000120">
    <property type="protein sequence ID" value="HIZ02355.1"/>
    <property type="molecule type" value="Genomic_DNA"/>
</dbReference>
<dbReference type="AlphaFoldDB" id="A0A9D2A9I7"/>
<protein>
    <submittedName>
        <fullName evidence="2">Aminoglycoside phosphotransferase family protein</fullName>
    </submittedName>
</protein>
<proteinExistence type="predicted"/>
<comment type="caution">
    <text evidence="2">The sequence shown here is derived from an EMBL/GenBank/DDBJ whole genome shotgun (WGS) entry which is preliminary data.</text>
</comment>
<dbReference type="Pfam" id="PF01636">
    <property type="entry name" value="APH"/>
    <property type="match status" value="1"/>
</dbReference>
<dbReference type="PANTHER" id="PTHR21064:SF5">
    <property type="entry name" value="SLR1880 PROTEIN"/>
    <property type="match status" value="1"/>
</dbReference>
<gene>
    <name evidence="2" type="ORF">H9819_08945</name>
</gene>
<evidence type="ECO:0000259" key="1">
    <source>
        <dbReference type="Pfam" id="PF01636"/>
    </source>
</evidence>
<sequence length="361" mass="41827">MNELLSIVSHFRPQGTVSDIRPLGTGLINDTYRVTTDEPDAPDYVLQRINHHIFRDVEGLQRNIEAVTNHIRHKLEARGEKDVDRKVLRFLPTDEGKTYWHDGESYWRLSVFIPRTRTLDVVSLHSAYATGQTFGRFEAMLVDLPDPLVETIPDFHNMELRLRQLHQAVEADAAGRVKEVGRYLDEIGQRAEQMCLAERLHREGTLPKRICHCDTKVNNILFDQEGDALCVIDLDTVMPSFVFSDYGDFLRTAANTAAEDERDLDRVDFNLDIFYSFTQGYLDSATLFLQPVEIENLPYGVALFPYMQCVRFLTDYLNGDTYYKTDYPGHNLVRTATQFRLLERVEANQEKMRAFIDRYMK</sequence>
<dbReference type="Proteomes" id="UP000824023">
    <property type="component" value="Unassembled WGS sequence"/>
</dbReference>
<dbReference type="Gene3D" id="3.90.1200.10">
    <property type="match status" value="1"/>
</dbReference>
<reference evidence="2" key="1">
    <citation type="journal article" date="2021" name="PeerJ">
        <title>Extensive microbial diversity within the chicken gut microbiome revealed by metagenomics and culture.</title>
        <authorList>
            <person name="Gilroy R."/>
            <person name="Ravi A."/>
            <person name="Getino M."/>
            <person name="Pursley I."/>
            <person name="Horton D.L."/>
            <person name="Alikhan N.F."/>
            <person name="Baker D."/>
            <person name="Gharbi K."/>
            <person name="Hall N."/>
            <person name="Watson M."/>
            <person name="Adriaenssens E.M."/>
            <person name="Foster-Nyarko E."/>
            <person name="Jarju S."/>
            <person name="Secka A."/>
            <person name="Antonio M."/>
            <person name="Oren A."/>
            <person name="Chaudhuri R.R."/>
            <person name="La Ragione R."/>
            <person name="Hildebrand F."/>
            <person name="Pallen M.J."/>
        </authorList>
    </citation>
    <scope>NUCLEOTIDE SEQUENCE</scope>
    <source>
        <strain evidence="2">ChiHjej12B11-24981</strain>
    </source>
</reference>
<dbReference type="InterPro" id="IPR011009">
    <property type="entry name" value="Kinase-like_dom_sf"/>
</dbReference>
<dbReference type="SUPFAM" id="SSF56112">
    <property type="entry name" value="Protein kinase-like (PK-like)"/>
    <property type="match status" value="1"/>
</dbReference>
<dbReference type="PANTHER" id="PTHR21064">
    <property type="entry name" value="AMINOGLYCOSIDE PHOSPHOTRANSFERASE DOMAIN-CONTAINING PROTEIN-RELATED"/>
    <property type="match status" value="1"/>
</dbReference>
<evidence type="ECO:0000313" key="2">
    <source>
        <dbReference type="EMBL" id="HIZ02355.1"/>
    </source>
</evidence>
<dbReference type="InterPro" id="IPR002575">
    <property type="entry name" value="Aminoglycoside_PTrfase"/>
</dbReference>
<name>A0A9D2A9I7_9BACE</name>
<feature type="domain" description="Aminoglycoside phosphotransferase" evidence="1">
    <location>
        <begin position="19"/>
        <end position="257"/>
    </location>
</feature>
<reference evidence="2" key="2">
    <citation type="submission" date="2021-04" db="EMBL/GenBank/DDBJ databases">
        <authorList>
            <person name="Gilroy R."/>
        </authorList>
    </citation>
    <scope>NUCLEOTIDE SEQUENCE</scope>
    <source>
        <strain evidence="2">ChiHjej12B11-24981</strain>
    </source>
</reference>
<accession>A0A9D2A9I7</accession>
<organism evidence="2 3">
    <name type="scientific">Candidatus Bacteroides merdipullorum</name>
    <dbReference type="NCBI Taxonomy" id="2838474"/>
    <lineage>
        <taxon>Bacteria</taxon>
        <taxon>Pseudomonadati</taxon>
        <taxon>Bacteroidota</taxon>
        <taxon>Bacteroidia</taxon>
        <taxon>Bacteroidales</taxon>
        <taxon>Bacteroidaceae</taxon>
        <taxon>Bacteroides</taxon>
    </lineage>
</organism>